<dbReference type="OrthoDB" id="2370471at2"/>
<dbReference type="RefSeq" id="WP_080317799.1">
    <property type="nucleotide sequence ID" value="NZ_MTBC01000001.1"/>
</dbReference>
<dbReference type="CDD" id="cd02440">
    <property type="entry name" value="AdoMet_MTases"/>
    <property type="match status" value="1"/>
</dbReference>
<keyword evidence="2" id="KW-0489">Methyltransferase</keyword>
<protein>
    <submittedName>
        <fullName evidence="2">Methyltransferase</fullName>
    </submittedName>
</protein>
<dbReference type="SUPFAM" id="SSF53335">
    <property type="entry name" value="S-adenosyl-L-methionine-dependent methyltransferases"/>
    <property type="match status" value="1"/>
</dbReference>
<accession>A0A1V6LW79</accession>
<name>A0A1V6LW79_9FLAO</name>
<proteinExistence type="predicted"/>
<dbReference type="EMBL" id="MTBC01000001">
    <property type="protein sequence ID" value="OQD44266.1"/>
    <property type="molecule type" value="Genomic_DNA"/>
</dbReference>
<reference evidence="2 3" key="1">
    <citation type="submission" date="2016-12" db="EMBL/GenBank/DDBJ databases">
        <authorList>
            <person name="Song W.-J."/>
            <person name="Kurnit D.M."/>
        </authorList>
    </citation>
    <scope>NUCLEOTIDE SEQUENCE [LARGE SCALE GENOMIC DNA]</scope>
    <source>
        <strain evidence="2 3">HSG9</strain>
    </source>
</reference>
<dbReference type="Gene3D" id="3.40.50.150">
    <property type="entry name" value="Vaccinia Virus protein VP39"/>
    <property type="match status" value="1"/>
</dbReference>
<dbReference type="Proteomes" id="UP000191680">
    <property type="component" value="Unassembled WGS sequence"/>
</dbReference>
<dbReference type="PANTHER" id="PTHR43861">
    <property type="entry name" value="TRANS-ACONITATE 2-METHYLTRANSFERASE-RELATED"/>
    <property type="match status" value="1"/>
</dbReference>
<evidence type="ECO:0000313" key="3">
    <source>
        <dbReference type="Proteomes" id="UP000191680"/>
    </source>
</evidence>
<organism evidence="2 3">
    <name type="scientific">Croceivirga radicis</name>
    <dbReference type="NCBI Taxonomy" id="1929488"/>
    <lineage>
        <taxon>Bacteria</taxon>
        <taxon>Pseudomonadati</taxon>
        <taxon>Bacteroidota</taxon>
        <taxon>Flavobacteriia</taxon>
        <taxon>Flavobacteriales</taxon>
        <taxon>Flavobacteriaceae</taxon>
        <taxon>Croceivirga</taxon>
    </lineage>
</organism>
<comment type="caution">
    <text evidence="2">The sequence shown here is derived from an EMBL/GenBank/DDBJ whole genome shotgun (WGS) entry which is preliminary data.</text>
</comment>
<dbReference type="GO" id="GO:0008168">
    <property type="term" value="F:methyltransferase activity"/>
    <property type="evidence" value="ECO:0007669"/>
    <property type="project" value="UniProtKB-KW"/>
</dbReference>
<evidence type="ECO:0000256" key="1">
    <source>
        <dbReference type="ARBA" id="ARBA00022679"/>
    </source>
</evidence>
<gene>
    <name evidence="2" type="ORF">BUL40_01540</name>
</gene>
<dbReference type="PANTHER" id="PTHR43861:SF3">
    <property type="entry name" value="PUTATIVE (AFU_ORTHOLOGUE AFUA_2G14390)-RELATED"/>
    <property type="match status" value="1"/>
</dbReference>
<dbReference type="InterPro" id="IPR029063">
    <property type="entry name" value="SAM-dependent_MTases_sf"/>
</dbReference>
<dbReference type="GO" id="GO:0032259">
    <property type="term" value="P:methylation"/>
    <property type="evidence" value="ECO:0007669"/>
    <property type="project" value="UniProtKB-KW"/>
</dbReference>
<dbReference type="Pfam" id="PF13489">
    <property type="entry name" value="Methyltransf_23"/>
    <property type="match status" value="1"/>
</dbReference>
<dbReference type="AlphaFoldDB" id="A0A1V6LW79"/>
<keyword evidence="3" id="KW-1185">Reference proteome</keyword>
<sequence>MEVYLETKDYSVTKESFQLLYDSSLDMLVTKPVPSDLNRYYQSEDYISHTDGADSIFEKLYQFVKRFTLKRKVVMLNKYIGDEGKLLDYGAGTGDFLSVAKSKGFVVSGVEPNAKARGLAKQKGINLQENLNSLKPGSFDCITLWHVLEHVPDLEDTIGRLVSLLKNNGVLVIAVPNFKSWDAKHYKTYWAAFDVPRHLWHFSQNSIVQLFGKHDLALQKTKPMYFDSFYVSMLSERYKGVKNTLIRGFLKGLYSNLAAIGSKEWSSHVYILKKAK</sequence>
<evidence type="ECO:0000313" key="2">
    <source>
        <dbReference type="EMBL" id="OQD44266.1"/>
    </source>
</evidence>
<keyword evidence="1 2" id="KW-0808">Transferase</keyword>